<proteinExistence type="predicted"/>
<organism evidence="1 2">
    <name type="scientific">Eubacterium limosum</name>
    <dbReference type="NCBI Taxonomy" id="1736"/>
    <lineage>
        <taxon>Bacteria</taxon>
        <taxon>Bacillati</taxon>
        <taxon>Bacillota</taxon>
        <taxon>Clostridia</taxon>
        <taxon>Eubacteriales</taxon>
        <taxon>Eubacteriaceae</taxon>
        <taxon>Eubacterium</taxon>
    </lineage>
</organism>
<dbReference type="Proteomes" id="UP001215087">
    <property type="component" value="Unassembled WGS sequence"/>
</dbReference>
<evidence type="ECO:0000313" key="2">
    <source>
        <dbReference type="Proteomes" id="UP001215087"/>
    </source>
</evidence>
<gene>
    <name evidence="1" type="ORF">PTZ04_17500</name>
</gene>
<dbReference type="RefSeq" id="WP_227209327.1">
    <property type="nucleotide sequence ID" value="NZ_JAJCLO010000024.1"/>
</dbReference>
<protein>
    <submittedName>
        <fullName evidence="1">Uncharacterized protein</fullName>
    </submittedName>
</protein>
<accession>A0ABT5UVQ8</accession>
<dbReference type="EMBL" id="JAQSVD010000012">
    <property type="protein sequence ID" value="MDE1472055.1"/>
    <property type="molecule type" value="Genomic_DNA"/>
</dbReference>
<sequence>MSRKKMNEQLLQRMNEQLESLQAFVDDWDEMYQECCETMAQICGHCPTIKALLDDYDEVKLTTVEHHAFKRYLSARSLVETSQHLADYRRGYADCLSYLLMLGVIKLLKNKNRSFVVSSISR</sequence>
<evidence type="ECO:0000313" key="1">
    <source>
        <dbReference type="EMBL" id="MDE1472055.1"/>
    </source>
</evidence>
<keyword evidence="2" id="KW-1185">Reference proteome</keyword>
<reference evidence="1 2" key="1">
    <citation type="submission" date="2023-02" db="EMBL/GenBank/DDBJ databases">
        <title>Comparative genome analysis of Eubacterium limosum species.</title>
        <authorList>
            <person name="Bak J.E."/>
        </authorList>
    </citation>
    <scope>NUCLEOTIDE SEQUENCE [LARGE SCALE GENOMIC DNA]</scope>
    <source>
        <strain evidence="1 2">KGMB01548</strain>
    </source>
</reference>
<name>A0ABT5UVQ8_EUBLI</name>
<comment type="caution">
    <text evidence="1">The sequence shown here is derived from an EMBL/GenBank/DDBJ whole genome shotgun (WGS) entry which is preliminary data.</text>
</comment>